<proteinExistence type="predicted"/>
<protein>
    <submittedName>
        <fullName evidence="3">Nucleoporin_N domain-containing protein</fullName>
    </submittedName>
</protein>
<gene>
    <name evidence="1" type="ORF">TCNE_LOCUS625</name>
</gene>
<keyword evidence="2" id="KW-1185">Reference proteome</keyword>
<evidence type="ECO:0000313" key="2">
    <source>
        <dbReference type="Proteomes" id="UP000050794"/>
    </source>
</evidence>
<organism evidence="2 3">
    <name type="scientific">Toxocara canis</name>
    <name type="common">Canine roundworm</name>
    <dbReference type="NCBI Taxonomy" id="6265"/>
    <lineage>
        <taxon>Eukaryota</taxon>
        <taxon>Metazoa</taxon>
        <taxon>Ecdysozoa</taxon>
        <taxon>Nematoda</taxon>
        <taxon>Chromadorea</taxon>
        <taxon>Rhabditida</taxon>
        <taxon>Spirurina</taxon>
        <taxon>Ascaridomorpha</taxon>
        <taxon>Ascaridoidea</taxon>
        <taxon>Toxocaridae</taxon>
        <taxon>Toxocara</taxon>
    </lineage>
</organism>
<dbReference type="AlphaFoldDB" id="A0A183TWK5"/>
<dbReference type="EMBL" id="UYWY01000314">
    <property type="protein sequence ID" value="VDM24562.1"/>
    <property type="molecule type" value="Genomic_DNA"/>
</dbReference>
<accession>A0A183TWK5</accession>
<evidence type="ECO:0000313" key="3">
    <source>
        <dbReference type="WBParaSite" id="TCNE_0000062401-mRNA-1"/>
    </source>
</evidence>
<evidence type="ECO:0000313" key="1">
    <source>
        <dbReference type="EMBL" id="VDM24562.1"/>
    </source>
</evidence>
<dbReference type="Proteomes" id="UP000050794">
    <property type="component" value="Unassembled WGS sequence"/>
</dbReference>
<reference evidence="3" key="1">
    <citation type="submission" date="2016-06" db="UniProtKB">
        <authorList>
            <consortium name="WormBaseParasite"/>
        </authorList>
    </citation>
    <scope>IDENTIFICATION</scope>
</reference>
<reference evidence="1 2" key="2">
    <citation type="submission" date="2018-11" db="EMBL/GenBank/DDBJ databases">
        <authorList>
            <consortium name="Pathogen Informatics"/>
        </authorList>
    </citation>
    <scope>NUCLEOTIDE SEQUENCE [LARGE SCALE GENOMIC DNA]</scope>
</reference>
<sequence>MASTSVVKFPFEKHNPKDLLVELELFDKLLPPSNSKTSQNVAQINMRCREGDGDYSAKVNVTTSLSLNRELQLVAGEFMQHELVPESRLWFLCQAGALNRAALQPQTVVHLATHTLVDSRDGARYMVQIVHSASLLLSIILVYGREQRLLCMAHLVGADSLPSRDQLDPNLQFLPHLSTPDERAFVILNKDGDYAIVKGRWTGFTRKMHAEKGQKAKPGNPGKLQVDAFNLLKNTVQKLEVPGPEGSTLFVIGDAQARLPGKRIQCRSTLTAEHLACVFSVATLFVLCNPDKVRSRSDTTVVGYQCHKWPLTLACGYGKALPSNRYLATKQGVEGVDVTSAMVLLCGGGYDGAACGACGACGELFLALERAVLVVDAEAAAAAEVAVAVVKGIFMTTQKPLADFKISANVTKRTTKEVAGNG</sequence>
<dbReference type="WBParaSite" id="TCNE_0000062401-mRNA-1">
    <property type="protein sequence ID" value="TCNE_0000062401-mRNA-1"/>
    <property type="gene ID" value="TCNE_0000062401"/>
</dbReference>
<name>A0A183TWK5_TOXCA</name>